<dbReference type="EMBL" id="BJWL01000021">
    <property type="protein sequence ID" value="GFZ09747.1"/>
    <property type="molecule type" value="Genomic_DNA"/>
</dbReference>
<dbReference type="AlphaFoldDB" id="A0A7J0GG01"/>
<dbReference type="PANTHER" id="PTHR33067:SF32">
    <property type="entry name" value="ASPARTIC PEPTIDASE DDI1-TYPE DOMAIN-CONTAINING PROTEIN"/>
    <property type="match status" value="1"/>
</dbReference>
<name>A0A7J0GG01_9ERIC</name>
<keyword evidence="3" id="KW-1185">Reference proteome</keyword>
<organism evidence="2 3">
    <name type="scientific">Actinidia rufa</name>
    <dbReference type="NCBI Taxonomy" id="165716"/>
    <lineage>
        <taxon>Eukaryota</taxon>
        <taxon>Viridiplantae</taxon>
        <taxon>Streptophyta</taxon>
        <taxon>Embryophyta</taxon>
        <taxon>Tracheophyta</taxon>
        <taxon>Spermatophyta</taxon>
        <taxon>Magnoliopsida</taxon>
        <taxon>eudicotyledons</taxon>
        <taxon>Gunneridae</taxon>
        <taxon>Pentapetalae</taxon>
        <taxon>asterids</taxon>
        <taxon>Ericales</taxon>
        <taxon>Actinidiaceae</taxon>
        <taxon>Actinidia</taxon>
    </lineage>
</organism>
<evidence type="ECO:0000256" key="1">
    <source>
        <dbReference type="SAM" id="MobiDB-lite"/>
    </source>
</evidence>
<feature type="region of interest" description="Disordered" evidence="1">
    <location>
        <begin position="430"/>
        <end position="452"/>
    </location>
</feature>
<evidence type="ECO:0000313" key="3">
    <source>
        <dbReference type="Proteomes" id="UP000585474"/>
    </source>
</evidence>
<dbReference type="OrthoDB" id="1420404at2759"/>
<dbReference type="Proteomes" id="UP000585474">
    <property type="component" value="Unassembled WGS sequence"/>
</dbReference>
<accession>A0A7J0GG01</accession>
<proteinExistence type="predicted"/>
<sequence length="452" mass="51182">MEGENFFQCWERFKELLTSCPHHGYAEWHVINIFYAALTPQLKQFVETMCAGTFMDMQPHEAYFYFDYLANLTRDWDITGTQNPKSRVNTQGVKYQLKDVDDVNTRLATMARKLEALEFNKVNSVGSEEPKEVYGVVCETKKHDTMSCPVIPGIKEALHEKEKLPAQPQPKPSRQVHSTETSNQPSSSHDQVQAITVLTNGKVMDKTILSNDPKGKGETYKVVKPLVEKKLEPNEGQESEVEPRDEKKGSGKRDDEREEKIEFVPDSEGTLRENDLCTVMRKLNVRENAFRVKNVQSVVQVKTPSKCKDPGCPTVTCVIGDHKIKGCLLDLGSSVNLLPYSVYEQLGLGRQPRDLEDVREVNLIDSIVHEYFERQNIEDPLARMLIFSEGLDYLEIEEGGDVLLEDNGVEMCPVMAAGQWIPTFEPLIPNPIKPQPSEDEAPTPKKAFTFDS</sequence>
<comment type="caution">
    <text evidence="2">The sequence shown here is derived from an EMBL/GenBank/DDBJ whole genome shotgun (WGS) entry which is preliminary data.</text>
</comment>
<feature type="region of interest" description="Disordered" evidence="1">
    <location>
        <begin position="207"/>
        <end position="260"/>
    </location>
</feature>
<reference evidence="2 3" key="1">
    <citation type="submission" date="2019-07" db="EMBL/GenBank/DDBJ databases">
        <title>De Novo Assembly of kiwifruit Actinidia rufa.</title>
        <authorList>
            <person name="Sugita-Konishi S."/>
            <person name="Sato K."/>
            <person name="Mori E."/>
            <person name="Abe Y."/>
            <person name="Kisaki G."/>
            <person name="Hamano K."/>
            <person name="Suezawa K."/>
            <person name="Otani M."/>
            <person name="Fukuda T."/>
            <person name="Manabe T."/>
            <person name="Gomi K."/>
            <person name="Tabuchi M."/>
            <person name="Akimitsu K."/>
            <person name="Kataoka I."/>
        </authorList>
    </citation>
    <scope>NUCLEOTIDE SEQUENCE [LARGE SCALE GENOMIC DNA]</scope>
    <source>
        <strain evidence="3">cv. Fuchu</strain>
    </source>
</reference>
<dbReference type="InterPro" id="IPR021109">
    <property type="entry name" value="Peptidase_aspartic_dom_sf"/>
</dbReference>
<dbReference type="Gene3D" id="2.40.70.10">
    <property type="entry name" value="Acid Proteases"/>
    <property type="match status" value="1"/>
</dbReference>
<feature type="region of interest" description="Disordered" evidence="1">
    <location>
        <begin position="162"/>
        <end position="191"/>
    </location>
</feature>
<feature type="compositionally biased region" description="Basic and acidic residues" evidence="1">
    <location>
        <begin position="241"/>
        <end position="260"/>
    </location>
</feature>
<feature type="compositionally biased region" description="Polar residues" evidence="1">
    <location>
        <begin position="175"/>
        <end position="191"/>
    </location>
</feature>
<protein>
    <recommendedName>
        <fullName evidence="4">Retrotransposon gag domain-containing protein</fullName>
    </recommendedName>
</protein>
<dbReference type="PANTHER" id="PTHR33067">
    <property type="entry name" value="RNA-DIRECTED DNA POLYMERASE-RELATED"/>
    <property type="match status" value="1"/>
</dbReference>
<gene>
    <name evidence="2" type="ORF">Acr_21g0003460</name>
</gene>
<evidence type="ECO:0000313" key="2">
    <source>
        <dbReference type="EMBL" id="GFZ09747.1"/>
    </source>
</evidence>
<feature type="compositionally biased region" description="Basic and acidic residues" evidence="1">
    <location>
        <begin position="213"/>
        <end position="233"/>
    </location>
</feature>
<evidence type="ECO:0008006" key="4">
    <source>
        <dbReference type="Google" id="ProtNLM"/>
    </source>
</evidence>